<reference evidence="2 3" key="1">
    <citation type="submission" date="2016-08" db="EMBL/GenBank/DDBJ databases">
        <authorList>
            <person name="Seilhamer J.J."/>
        </authorList>
    </citation>
    <scope>NUCLEOTIDE SEQUENCE [LARGE SCALE GENOMIC DNA]</scope>
    <source>
        <strain evidence="2">ING2-E5A</strain>
    </source>
</reference>
<keyword evidence="2" id="KW-0328">Glycosyltransferase</keyword>
<dbReference type="EC" id="2.4.-.-" evidence="2"/>
<keyword evidence="3" id="KW-1185">Reference proteome</keyword>
<dbReference type="STRING" id="1642646.ING2E5A_2041"/>
<gene>
    <name evidence="2" type="primary">amsK</name>
    <name evidence="2" type="ORF">ING2E5A_2041</name>
</gene>
<feature type="domain" description="Glycosyl transferase family 1" evidence="1">
    <location>
        <begin position="195"/>
        <end position="355"/>
    </location>
</feature>
<dbReference type="GO" id="GO:0016757">
    <property type="term" value="F:glycosyltransferase activity"/>
    <property type="evidence" value="ECO:0007669"/>
    <property type="project" value="UniProtKB-KW"/>
</dbReference>
<organism evidence="2 3">
    <name type="scientific">Petrimonas mucosa</name>
    <dbReference type="NCBI Taxonomy" id="1642646"/>
    <lineage>
        <taxon>Bacteria</taxon>
        <taxon>Pseudomonadati</taxon>
        <taxon>Bacteroidota</taxon>
        <taxon>Bacteroidia</taxon>
        <taxon>Bacteroidales</taxon>
        <taxon>Dysgonomonadaceae</taxon>
        <taxon>Petrimonas</taxon>
    </lineage>
</organism>
<dbReference type="InterPro" id="IPR001296">
    <property type="entry name" value="Glyco_trans_1"/>
</dbReference>
<dbReference type="KEGG" id="pmuc:ING2E5A_2041"/>
<evidence type="ECO:0000259" key="1">
    <source>
        <dbReference type="Pfam" id="PF00534"/>
    </source>
</evidence>
<evidence type="ECO:0000313" key="3">
    <source>
        <dbReference type="Proteomes" id="UP000178485"/>
    </source>
</evidence>
<proteinExistence type="predicted"/>
<dbReference type="Proteomes" id="UP000178485">
    <property type="component" value="Chromosome i"/>
</dbReference>
<sequence>MNSNLRHIKTMHSKRKDIIYLLHLPPPVHGSSIVGEFIKESLLINNAFHCRYINLLMSRYVNETGKTSLAKMFRLVIIWFDLLGKLLHRKPDLCYFALSTTSAAFYKDCILVGLLRIFNVKIIYHLHNKGIRQSQKRKINDLLYRFVFKNSSVILLSERLYLDVEKYVLPWKVYYCPNGIKDYQVETELLSLPGDKPFRILFLSNLFESKGVYDLIEACAILKEKGYSFVCNFIGGEGDIDEEQFNDCVRQKMLTEQVKYLGKRFGKLKEMAYEQADVFVLPTYYPNECFPLVILEAMQHSLPVISTFEGGIPDMVKDGINGFLIPQRNAAALAERLELLIRYPQLRKQMGLDGRRSYENNFTLGIFEHRLLAILQDAIK</sequence>
<dbReference type="Gene3D" id="3.40.50.2000">
    <property type="entry name" value="Glycogen Phosphorylase B"/>
    <property type="match status" value="2"/>
</dbReference>
<dbReference type="AlphaFoldDB" id="A0A1G4G8I2"/>
<dbReference type="PANTHER" id="PTHR12526">
    <property type="entry name" value="GLYCOSYLTRANSFERASE"/>
    <property type="match status" value="1"/>
</dbReference>
<dbReference type="SUPFAM" id="SSF53756">
    <property type="entry name" value="UDP-Glycosyltransferase/glycogen phosphorylase"/>
    <property type="match status" value="1"/>
</dbReference>
<name>A0A1G4G8I2_9BACT</name>
<evidence type="ECO:0000313" key="2">
    <source>
        <dbReference type="EMBL" id="SCM58857.1"/>
    </source>
</evidence>
<accession>A0A1G4G8I2</accession>
<dbReference type="Pfam" id="PF00534">
    <property type="entry name" value="Glycos_transf_1"/>
    <property type="match status" value="1"/>
</dbReference>
<protein>
    <submittedName>
        <fullName evidence="2">Amylovoran biosynthesis glycosyltransferase AmsK</fullName>
        <ecNumber evidence="2">2.4.-.-</ecNumber>
    </submittedName>
</protein>
<keyword evidence="2" id="KW-0808">Transferase</keyword>
<dbReference type="EMBL" id="LT608328">
    <property type="protein sequence ID" value="SCM58857.1"/>
    <property type="molecule type" value="Genomic_DNA"/>
</dbReference>